<comment type="similarity">
    <text evidence="8">Belongs to the CFAP43 family.</text>
</comment>
<dbReference type="Ensembl" id="ENSHHUT00000044469.1">
    <property type="protein sequence ID" value="ENSHHUP00000042851.1"/>
    <property type="gene ID" value="ENSHHUG00000026339.1"/>
</dbReference>
<name>A0A4W5MV64_9TELE</name>
<evidence type="ECO:0000256" key="9">
    <source>
        <dbReference type="ARBA" id="ARBA00023662"/>
    </source>
</evidence>
<keyword evidence="6" id="KW-0206">Cytoskeleton</keyword>
<dbReference type="SUPFAM" id="SSF50978">
    <property type="entry name" value="WD40 repeat-like"/>
    <property type="match status" value="2"/>
</dbReference>
<comment type="subcellular location">
    <subcellularLocation>
        <location evidence="1">Cytoplasm</location>
        <location evidence="1">Cytoskeleton</location>
        <location evidence="1">Cilium axoneme</location>
    </subcellularLocation>
</comment>
<accession>A0A4W5MV64</accession>
<reference evidence="13" key="1">
    <citation type="submission" date="2018-06" db="EMBL/GenBank/DDBJ databases">
        <title>Genome assembly of Danube salmon.</title>
        <authorList>
            <person name="Macqueen D.J."/>
            <person name="Gundappa M.K."/>
        </authorList>
    </citation>
    <scope>NUCLEOTIDE SEQUENCE [LARGE SCALE GENOMIC DNA]</scope>
</reference>
<evidence type="ECO:0000256" key="10">
    <source>
        <dbReference type="SAM" id="Coils"/>
    </source>
</evidence>
<evidence type="ECO:0000256" key="11">
    <source>
        <dbReference type="SAM" id="MobiDB-lite"/>
    </source>
</evidence>
<keyword evidence="13" id="KW-1185">Reference proteome</keyword>
<evidence type="ECO:0000256" key="1">
    <source>
        <dbReference type="ARBA" id="ARBA00004430"/>
    </source>
</evidence>
<dbReference type="GO" id="GO:0005930">
    <property type="term" value="C:axoneme"/>
    <property type="evidence" value="ECO:0007669"/>
    <property type="project" value="UniProtKB-SubCell"/>
</dbReference>
<evidence type="ECO:0000313" key="12">
    <source>
        <dbReference type="Ensembl" id="ENSHHUP00000042851.1"/>
    </source>
</evidence>
<dbReference type="PANTHER" id="PTHR14885">
    <property type="entry name" value="CILIA- AND FLAGELLA-ASSOCIATED PROTEIN 43-RELATED"/>
    <property type="match status" value="1"/>
</dbReference>
<evidence type="ECO:0000256" key="3">
    <source>
        <dbReference type="ARBA" id="ARBA00022574"/>
    </source>
</evidence>
<feature type="coiled-coil region" evidence="10">
    <location>
        <begin position="1273"/>
        <end position="1300"/>
    </location>
</feature>
<keyword evidence="3" id="KW-0853">WD repeat</keyword>
<evidence type="ECO:0000256" key="8">
    <source>
        <dbReference type="ARBA" id="ARBA00023605"/>
    </source>
</evidence>
<dbReference type="GO" id="GO:0007288">
    <property type="term" value="P:sperm axoneme assembly"/>
    <property type="evidence" value="ECO:0007669"/>
    <property type="project" value="TreeGrafter"/>
</dbReference>
<dbReference type="Pfam" id="PF25828">
    <property type="entry name" value="CC_Cfap43"/>
    <property type="match status" value="1"/>
</dbReference>
<reference evidence="12" key="2">
    <citation type="submission" date="2025-08" db="UniProtKB">
        <authorList>
            <consortium name="Ensembl"/>
        </authorList>
    </citation>
    <scope>IDENTIFICATION</scope>
</reference>
<proteinExistence type="inferred from homology"/>
<evidence type="ECO:0000256" key="5">
    <source>
        <dbReference type="ARBA" id="ARBA00023054"/>
    </source>
</evidence>
<dbReference type="InterPro" id="IPR015943">
    <property type="entry name" value="WD40/YVTN_repeat-like_dom_sf"/>
</dbReference>
<evidence type="ECO:0000256" key="7">
    <source>
        <dbReference type="ARBA" id="ARBA00023273"/>
    </source>
</evidence>
<dbReference type="InterPro" id="IPR036322">
    <property type="entry name" value="WD40_repeat_dom_sf"/>
</dbReference>
<evidence type="ECO:0000256" key="2">
    <source>
        <dbReference type="ARBA" id="ARBA00022490"/>
    </source>
</evidence>
<feature type="coiled-coil region" evidence="10">
    <location>
        <begin position="1171"/>
        <end position="1216"/>
    </location>
</feature>
<keyword evidence="7" id="KW-0966">Cell projection</keyword>
<keyword evidence="4" id="KW-0677">Repeat</keyword>
<evidence type="ECO:0000256" key="4">
    <source>
        <dbReference type="ARBA" id="ARBA00022737"/>
    </source>
</evidence>
<dbReference type="GeneTree" id="ENSGT00530000064714"/>
<dbReference type="SMART" id="SM00320">
    <property type="entry name" value="WD40"/>
    <property type="match status" value="8"/>
</dbReference>
<reference evidence="12" key="3">
    <citation type="submission" date="2025-09" db="UniProtKB">
        <authorList>
            <consortium name="Ensembl"/>
        </authorList>
    </citation>
    <scope>IDENTIFICATION</scope>
</reference>
<evidence type="ECO:0000256" key="6">
    <source>
        <dbReference type="ARBA" id="ARBA00023212"/>
    </source>
</evidence>
<feature type="coiled-coil region" evidence="10">
    <location>
        <begin position="827"/>
        <end position="854"/>
    </location>
</feature>
<feature type="compositionally biased region" description="Basic and acidic residues" evidence="11">
    <location>
        <begin position="1102"/>
        <end position="1123"/>
    </location>
</feature>
<feature type="region of interest" description="Disordered" evidence="11">
    <location>
        <begin position="969"/>
        <end position="996"/>
    </location>
</feature>
<evidence type="ECO:0000313" key="13">
    <source>
        <dbReference type="Proteomes" id="UP000314982"/>
    </source>
</evidence>
<feature type="region of interest" description="Disordered" evidence="11">
    <location>
        <begin position="1102"/>
        <end position="1133"/>
    </location>
</feature>
<organism evidence="12 13">
    <name type="scientific">Hucho hucho</name>
    <name type="common">huchen</name>
    <dbReference type="NCBI Taxonomy" id="62062"/>
    <lineage>
        <taxon>Eukaryota</taxon>
        <taxon>Metazoa</taxon>
        <taxon>Chordata</taxon>
        <taxon>Craniata</taxon>
        <taxon>Vertebrata</taxon>
        <taxon>Euteleostomi</taxon>
        <taxon>Actinopterygii</taxon>
        <taxon>Neopterygii</taxon>
        <taxon>Teleostei</taxon>
        <taxon>Protacanthopterygii</taxon>
        <taxon>Salmoniformes</taxon>
        <taxon>Salmonidae</taxon>
        <taxon>Salmoninae</taxon>
        <taxon>Hucho</taxon>
    </lineage>
</organism>
<dbReference type="Gene3D" id="2.130.10.10">
    <property type="entry name" value="YVTN repeat-like/Quinoprotein amine dehydrogenase"/>
    <property type="match status" value="4"/>
</dbReference>
<keyword evidence="2" id="KW-0963">Cytoplasm</keyword>
<sequence>MLTVSCLPQLRLFSTFPEMDVLGNVEVRWAQGLTSQNVEFVDKKTACYICGNYIVFLNIETKIRSVLQCPGRGIGAFTANGHCRTLAFSNHKLNPSIFVYNYPELMLKNELKGTAHVDYTSLALSDVGPYLACCSSIPDHTITVWNWETGDPICNQPQAGKDITSLVFNPMNWLQICALSASSSLTVWNIEKSDSFHIMKPGVIDLPATDGCLVEREINPSHVPTGILTYFGPQMPTSAIAGLAGDKAETFVPKERIKTRLRPSTICWTASSELYVGCQEGHLLQVDPDSLAVSVLFNPSAADDIPGFQQGSFQSLALHKDGLFVSGKENVLRCLKIKGNQVEVTQTWTLEEPATTIIYSPDYETLLLASSTGRIYKYKQSQCEKVVKVLDVLSGDFVAAASLYTDNNLCVSVRDSGELQLWSLDAGFCIGSISLQVKVTSLACCPIAQYVAVGTVSGHVLFIELTREQQPRLVHRVHLYYTPVDHLLFDQGGNFLITGASDENIYVLNARASRVFEVIGYTGAKGAIVSLSTQYSRDIKQVKLLALCAGEKDIGRGEGSLLTLLTLPVQELTGAGVCADLRGCLSNNVLKRCTYEVPHALSSSALGANKIFGYCQKRKALQRFQLPESTERSSDQEVIQLTPEKEVEGHPLGPASVLLSPHQSWLASVGQDGLLRIREISSLDRYVQMQCHSCWLGGVRTVSFTSDSQTMITTGLKDGSMVCTRLRLKMAGVGKANAATQYSQSIAKYQEGVITSENPILSRMADWDPEALSPPGSADLHGAEANDKRQIVDVTEQDESSTNLPSATASDSTWLDNKLEAVINEEIQQFSQTKKSLRKNIKQLRDTIQAMMRENETLPDMEKLEQQEFNLDVDEQKRLQAEGEQEVTRVRNEIELENLAKCYLRDVLKRECWDSMKVKGQAIKAFHTEHEVKNYPMKERTQQELDELHRVESMRKIERADSNLQQEILEKKSKTTAEEEEEEEGREMESASLTGSLSAQYGGSNPYLYNQFNLHIREQKINQITLLQHVIYKVKTAFNTDFKGVHKQKEQEINRVKDKNRRIMEIMSELDIKRKLWEPSLSDNERPERALSVEDSEIHFEKYLTPEQRKKEEEKKKEEEQRRQTAKSDNIRERALDEMMGGVLELKKEDILRAEVPQPEFIVSKPDIQWTEEEKKIYKEYEKKARELSEEQEKYRKTLEAEMKKLQTSIMDATQGFDETLTKLFERKVKSEMVIYQEELKITNLVHSILIEEEVLNRERELSLKLEKNRVYKNEIGEELKKHKEDVEMFRETYDNVVAEDKLLDRGFRKEFFDVPGHVVDQLYKLYKRRPRVQRMRTQADNSTSPFKERPLPGQVAAEGLCQMMKAMEELDAPENMPESLDASVWERFCLARRAKVESEQQVKVKALTLAEMQAFLQKRTDEDESARLEMKSLMDDINGLREEKMRFRLDIMVQILIKQGQVEVENGDFFADYSDSLLLHKSVVDDLNGTIRALGEQKIDSMVECKDFRKGIIQQEWEHKRMRMQKEDLNNKARDIQMLRVSQELQEYLSETDHDNRMSKQVSTLEKTLTLQEKTHQKNVLTCKKLIKQLNRQVAMKAAKNAALDEQLTNMQVTVAERRHICEAIAMEENHESDAEERYQEIIQRKKLVDLARAQAEEVASLRAEVERMRMKSFPALAQLKHN</sequence>
<dbReference type="InterPro" id="IPR001680">
    <property type="entry name" value="WD40_rpt"/>
</dbReference>
<dbReference type="PANTHER" id="PTHR14885:SF1">
    <property type="entry name" value="CILIA- AND FLAGELLA-ASSOCIATED PROTEIN 43"/>
    <property type="match status" value="1"/>
</dbReference>
<keyword evidence="5 10" id="KW-0175">Coiled coil</keyword>
<protein>
    <recommendedName>
        <fullName evidence="9">Cilia- and flagella-associated protein 43</fullName>
    </recommendedName>
</protein>
<dbReference type="Proteomes" id="UP000314982">
    <property type="component" value="Unassembled WGS sequence"/>
</dbReference>
<dbReference type="STRING" id="62062.ENSHHUP00000042851"/>